<evidence type="ECO:0000313" key="1">
    <source>
        <dbReference type="EMBL" id="QSO48119.1"/>
    </source>
</evidence>
<proteinExistence type="predicted"/>
<keyword evidence="2" id="KW-1185">Reference proteome</keyword>
<name>A0A9X7W0K7_9BACL</name>
<accession>A0A9X7W0K7</accession>
<dbReference type="RefSeq" id="WP_206657455.1">
    <property type="nucleotide sequence ID" value="NZ_CP071182.1"/>
</dbReference>
<dbReference type="InterPro" id="IPR005370">
    <property type="entry name" value="UPF0180"/>
</dbReference>
<dbReference type="KEGG" id="afx:JZ786_03655"/>
<reference evidence="1 2" key="1">
    <citation type="submission" date="2021-02" db="EMBL/GenBank/DDBJ databases">
        <title>Alicyclobacillus curvatus sp. nov. and Alicyclobacillus mengziensis sp. nov., two acidophilic bacteria isolated from acid mine drainage.</title>
        <authorList>
            <person name="Huang Y."/>
        </authorList>
    </citation>
    <scope>NUCLEOTIDE SEQUENCE [LARGE SCALE GENOMIC DNA]</scope>
    <source>
        <strain evidence="1 2">S30H14</strain>
    </source>
</reference>
<dbReference type="AlphaFoldDB" id="A0A9X7W0K7"/>
<dbReference type="Pfam" id="PF03698">
    <property type="entry name" value="UPF0180"/>
    <property type="match status" value="1"/>
</dbReference>
<evidence type="ECO:0000313" key="2">
    <source>
        <dbReference type="Proteomes" id="UP000663505"/>
    </source>
</evidence>
<protein>
    <submittedName>
        <fullName evidence="1">YkuS family protein</fullName>
    </submittedName>
</protein>
<dbReference type="EMBL" id="CP071182">
    <property type="protein sequence ID" value="QSO48119.1"/>
    <property type="molecule type" value="Genomic_DNA"/>
</dbReference>
<gene>
    <name evidence="1" type="ORF">JZ786_03655</name>
</gene>
<dbReference type="Proteomes" id="UP000663505">
    <property type="component" value="Chromosome"/>
</dbReference>
<organism evidence="1 2">
    <name type="scientific">Alicyclobacillus mengziensis</name>
    <dbReference type="NCBI Taxonomy" id="2931921"/>
    <lineage>
        <taxon>Bacteria</taxon>
        <taxon>Bacillati</taxon>
        <taxon>Bacillota</taxon>
        <taxon>Bacilli</taxon>
        <taxon>Bacillales</taxon>
        <taxon>Alicyclobacillaceae</taxon>
        <taxon>Alicyclobacillus</taxon>
    </lineage>
</organism>
<sequence length="81" mass="8877">MTKIAVERGLDPVKSYLEQQGFHVVDMENEASSAKDASVICVTGADKNLMGMQDVVVNVPVVSCEGLSPEQVLERVREYVH</sequence>